<dbReference type="Proteomes" id="UP000245133">
    <property type="component" value="Unassembled WGS sequence"/>
</dbReference>
<feature type="signal peptide" evidence="1">
    <location>
        <begin position="1"/>
        <end position="16"/>
    </location>
</feature>
<dbReference type="RefSeq" id="WP_108977612.1">
    <property type="nucleotide sequence ID" value="NZ_BFBB01000008.1"/>
</dbReference>
<dbReference type="EMBL" id="BFBB01000008">
    <property type="protein sequence ID" value="GBF51250.1"/>
    <property type="molecule type" value="Genomic_DNA"/>
</dbReference>
<dbReference type="OrthoDB" id="338263at2"/>
<organism evidence="2 3">
    <name type="scientific">Leptospira ryugenii</name>
    <dbReference type="NCBI Taxonomy" id="1917863"/>
    <lineage>
        <taxon>Bacteria</taxon>
        <taxon>Pseudomonadati</taxon>
        <taxon>Spirochaetota</taxon>
        <taxon>Spirochaetia</taxon>
        <taxon>Leptospirales</taxon>
        <taxon>Leptospiraceae</taxon>
        <taxon>Leptospira</taxon>
    </lineage>
</organism>
<feature type="chain" id="PRO_5015126916" description="Outer membrane protein beta-barrel domain-containing protein" evidence="1">
    <location>
        <begin position="17"/>
        <end position="255"/>
    </location>
</feature>
<dbReference type="AlphaFoldDB" id="A0A2P2E302"/>
<evidence type="ECO:0008006" key="4">
    <source>
        <dbReference type="Google" id="ProtNLM"/>
    </source>
</evidence>
<evidence type="ECO:0000313" key="2">
    <source>
        <dbReference type="EMBL" id="GBF51250.1"/>
    </source>
</evidence>
<keyword evidence="1" id="KW-0732">Signal</keyword>
<reference evidence="2 3" key="1">
    <citation type="submission" date="2018-02" db="EMBL/GenBank/DDBJ databases">
        <title>Novel Leptospira species isolated from soil and water in Japan.</title>
        <authorList>
            <person name="Nakao R."/>
            <person name="Masuzawa T."/>
        </authorList>
    </citation>
    <scope>NUCLEOTIDE SEQUENCE [LARGE SCALE GENOMIC DNA]</scope>
    <source>
        <strain evidence="2 3">YH101</strain>
    </source>
</reference>
<evidence type="ECO:0000256" key="1">
    <source>
        <dbReference type="SAM" id="SignalP"/>
    </source>
</evidence>
<proteinExistence type="predicted"/>
<protein>
    <recommendedName>
        <fullName evidence="4">Outer membrane protein beta-barrel domain-containing protein</fullName>
    </recommendedName>
</protein>
<gene>
    <name evidence="2" type="ORF">LPTSP4_27820</name>
</gene>
<name>A0A2P2E302_9LEPT</name>
<comment type="caution">
    <text evidence="2">The sequence shown here is derived from an EMBL/GenBank/DDBJ whole genome shotgun (WGS) entry which is preliminary data.</text>
</comment>
<accession>A0A2P2E302</accession>
<keyword evidence="3" id="KW-1185">Reference proteome</keyword>
<evidence type="ECO:0000313" key="3">
    <source>
        <dbReference type="Proteomes" id="UP000245133"/>
    </source>
</evidence>
<sequence length="255" mass="28719">MSRIFTLSLFSLLLVAQTQSLFSDSISVQSGLSQPLIGGWNIAGTYYGEKFLFGYSHGSNLNFDARNGAALTPDEKAQKLKINLPYTTGFSFGYLFTPNLDLRLEFKEHFYRVQSENGLDDLFLSQSIGLRTDVPLLGNEAEVWLPRQNPNKDFVEATVEKAIASELIYGAKYITPGSTHRYRTRSVGLGLYYRYFPMGGKEGLMLEPSIRFWPNVWADSPEKVAFESQFGLLGIHKAHDQGLFFNVSLGYMKSF</sequence>